<dbReference type="GO" id="GO:0003968">
    <property type="term" value="F:RNA-directed RNA polymerase activity"/>
    <property type="evidence" value="ECO:0007669"/>
    <property type="project" value="UniProtKB-KW"/>
</dbReference>
<keyword evidence="6" id="KW-0812">Transmembrane</keyword>
<dbReference type="Pfam" id="PF00680">
    <property type="entry name" value="RdRP_1"/>
    <property type="match status" value="1"/>
</dbReference>
<keyword evidence="1 8" id="KW-0696">RNA-directed RNA polymerase</keyword>
<feature type="domain" description="RNA-directed RNA polymerase C-terminal" evidence="7">
    <location>
        <begin position="225"/>
        <end position="473"/>
    </location>
</feature>
<dbReference type="Gene3D" id="3.30.70.270">
    <property type="match status" value="1"/>
</dbReference>
<dbReference type="GO" id="GO:0003723">
    <property type="term" value="F:RNA binding"/>
    <property type="evidence" value="ECO:0007669"/>
    <property type="project" value="InterPro"/>
</dbReference>
<feature type="transmembrane region" description="Helical" evidence="6">
    <location>
        <begin position="426"/>
        <end position="448"/>
    </location>
</feature>
<dbReference type="SUPFAM" id="SSF56672">
    <property type="entry name" value="DNA/RNA polymerases"/>
    <property type="match status" value="1"/>
</dbReference>
<evidence type="ECO:0000256" key="3">
    <source>
        <dbReference type="ARBA" id="ARBA00022695"/>
    </source>
</evidence>
<organism evidence="8">
    <name type="scientific">Heterobasidion partitivirus 20</name>
    <dbReference type="NCBI Taxonomy" id="2025584"/>
    <lineage>
        <taxon>Viruses</taxon>
        <taxon>Riboviria</taxon>
        <taxon>Orthornavirae</taxon>
        <taxon>Pisuviricota</taxon>
        <taxon>Duplopiviricetes</taxon>
        <taxon>Durnavirales</taxon>
        <taxon>Partitiviridae</taxon>
        <taxon>Alphapartitivirus</taxon>
    </lineage>
</organism>
<dbReference type="GO" id="GO:0006351">
    <property type="term" value="P:DNA-templated transcription"/>
    <property type="evidence" value="ECO:0007669"/>
    <property type="project" value="InterPro"/>
</dbReference>
<evidence type="ECO:0000313" key="8">
    <source>
        <dbReference type="EMBL" id="AVM41706.1"/>
    </source>
</evidence>
<name>A0A2P1G1Z4_9VIRU</name>
<evidence type="ECO:0000256" key="2">
    <source>
        <dbReference type="ARBA" id="ARBA00022679"/>
    </source>
</evidence>
<protein>
    <submittedName>
        <fullName evidence="8">RNA-dependent RNA polymerase</fullName>
    </submittedName>
</protein>
<dbReference type="GO" id="GO:0000166">
    <property type="term" value="F:nucleotide binding"/>
    <property type="evidence" value="ECO:0007669"/>
    <property type="project" value="UniProtKB-KW"/>
</dbReference>
<sequence length="605" mass="70638">MKNLLPLTPDPENAIPIHGRDPQEANALTDLTNSAIDHALAKFLTPEECDKIINGYRRSPWNEDALKHDISTLDSEEHHVDKDEHYWNAIKHVHKLIKPEVPLQAVHFSDLRHYKWRLSTNIGAPFASSPKWKNYVKAKFEYFRSGKQFENIADRDLFTEAHHGSQSLEITDARMTKHNLYTEAFFITRKNIHYIKEGKTSDDYGNDLKYWNTAFARQHLVETDDPDKVRLVYGAPFTLLCAELMFIWTLQVHLLLMQGSKAFMLWGFETILGGWYRLRNFFSRFAPRHTTVVTLDWSMFDKLARHTVIRDIHTHILRPIYDFKAGYHPTNQYESHPKGPPRPGDLPIEDKLENLWHWMTNTILDIPLLLPDGTKYQFQHSGIFSGYFQTQILDSLYNMVMIFTILSRMGFDLDKVVIKVQGDDSIFMLLCCFILIVHSFLSLFQFYAQHYFGSKVSEKKSEIRDSLEDAEVLRYRNKGGIPYRDEVQLLAQLRHPERRSDPDAVMARCIGIAYAACGQLPRTYKICEDIYLFLQKAYDAKPSSSELDFMFRHLDEQARPKATTFPTFFNTVEHLMDTPRELENYHWPRSSDPTKFSFVGLPGRR</sequence>
<dbReference type="InterPro" id="IPR001205">
    <property type="entry name" value="RNA-dir_pol_C"/>
</dbReference>
<keyword evidence="2" id="KW-0808">Transferase</keyword>
<evidence type="ECO:0000256" key="1">
    <source>
        <dbReference type="ARBA" id="ARBA00022484"/>
    </source>
</evidence>
<keyword evidence="6" id="KW-1133">Transmembrane helix</keyword>
<feature type="transmembrane region" description="Helical" evidence="6">
    <location>
        <begin position="262"/>
        <end position="278"/>
    </location>
</feature>
<gene>
    <name evidence="8" type="primary">RdRp</name>
</gene>
<accession>A0A2P1G1Z4</accession>
<evidence type="ECO:0000259" key="7">
    <source>
        <dbReference type="Pfam" id="PF00680"/>
    </source>
</evidence>
<evidence type="ECO:0000256" key="5">
    <source>
        <dbReference type="ARBA" id="ARBA00022953"/>
    </source>
</evidence>
<feature type="transmembrane region" description="Helical" evidence="6">
    <location>
        <begin position="384"/>
        <end position="406"/>
    </location>
</feature>
<evidence type="ECO:0000256" key="4">
    <source>
        <dbReference type="ARBA" id="ARBA00022741"/>
    </source>
</evidence>
<evidence type="ECO:0000256" key="6">
    <source>
        <dbReference type="SAM" id="Phobius"/>
    </source>
</evidence>
<dbReference type="EMBL" id="MG566085">
    <property type="protein sequence ID" value="AVM41706.1"/>
    <property type="molecule type" value="Genomic_RNA"/>
</dbReference>
<proteinExistence type="predicted"/>
<keyword evidence="6" id="KW-0472">Membrane</keyword>
<dbReference type="InterPro" id="IPR043502">
    <property type="entry name" value="DNA/RNA_pol_sf"/>
</dbReference>
<dbReference type="InterPro" id="IPR043128">
    <property type="entry name" value="Rev_trsase/Diguanyl_cyclase"/>
</dbReference>
<keyword evidence="5" id="KW-0693">Viral RNA replication</keyword>
<keyword evidence="3" id="KW-0548">Nucleotidyltransferase</keyword>
<keyword evidence="4" id="KW-0547">Nucleotide-binding</keyword>
<reference evidence="8" key="1">
    <citation type="journal article" date="2018" name="Arch. Virol.">
        <title>The complete genome sequence of HetPV20-an1, an alphapartitivirus infecting the conifer-pathogenic fungus Heterobasidion annosum.</title>
        <authorList>
            <person name="Vainio E.J."/>
        </authorList>
    </citation>
    <scope>NUCLEOTIDE SEQUENCE</scope>
    <source>
        <strain evidence="8">An1-a</strain>
    </source>
</reference>